<dbReference type="RefSeq" id="WP_073173702.1">
    <property type="nucleotide sequence ID" value="NZ_FQZE01000046.1"/>
</dbReference>
<dbReference type="Gene3D" id="2.120.10.30">
    <property type="entry name" value="TolB, C-terminal domain"/>
    <property type="match status" value="1"/>
</dbReference>
<reference evidence="2 3" key="1">
    <citation type="submission" date="2016-11" db="EMBL/GenBank/DDBJ databases">
        <authorList>
            <person name="Jaros S."/>
            <person name="Januszkiewicz K."/>
            <person name="Wedrychowicz H."/>
        </authorList>
    </citation>
    <scope>NUCLEOTIDE SEQUENCE [LARGE SCALE GENOMIC DNA]</scope>
    <source>
        <strain evidence="2 3">DSM 27063</strain>
    </source>
</reference>
<feature type="signal peptide" evidence="1">
    <location>
        <begin position="1"/>
        <end position="23"/>
    </location>
</feature>
<organism evidence="2 3">
    <name type="scientific">Tangfeifania diversioriginum</name>
    <dbReference type="NCBI Taxonomy" id="1168035"/>
    <lineage>
        <taxon>Bacteria</taxon>
        <taxon>Pseudomonadati</taxon>
        <taxon>Bacteroidota</taxon>
        <taxon>Bacteroidia</taxon>
        <taxon>Marinilabiliales</taxon>
        <taxon>Prolixibacteraceae</taxon>
        <taxon>Tangfeifania</taxon>
    </lineage>
</organism>
<keyword evidence="1" id="KW-0732">Signal</keyword>
<dbReference type="STRING" id="1168035.SAMN05444280_14611"/>
<accession>A0A1M6NTI9</accession>
<dbReference type="AlphaFoldDB" id="A0A1M6NTI9"/>
<gene>
    <name evidence="2" type="ORF">SAMN05444280_14611</name>
</gene>
<dbReference type="EMBL" id="FQZE01000046">
    <property type="protein sequence ID" value="SHJ99041.1"/>
    <property type="molecule type" value="Genomic_DNA"/>
</dbReference>
<keyword evidence="3" id="KW-1185">Reference proteome</keyword>
<name>A0A1M6NTI9_9BACT</name>
<sequence>MKKTNFAILFKLFLLLTLAVSTACSRKAKNETHETDSFYTIPFAEIIKNQREVKLSEFANEVEFIQLENTPEALIGGVFDLKLTKDYIFINSGRNPVMQFSRDGKYLQYIGKTGRGPGEYDLCRKLSVDEKNELIYIQANANRSMLVYNFNGEHIKTIRYPAMERLSNVWSRDSLLVSFQEPMEGNEPYVFMEHNEPGDTLQAIVNQIFWNNDEQYYNMYLNYLKAFYRFDDKLHMKGWYNDTVYTYDENNKIAPKFFIDLKEHKLPDDLIYERKWTRMLPDNLCWVDVLETSNYIFIPYGYHFDIVNMKPTKEEEGCVLYNKKTKEGVAVEEAKQWGFFDDIFGGPDFKPIYTNDTLAIMPISSAEMKMYLESNEFKNRDVILTEEKEKLIQLNKTLKEEDNHFVVLAKLKE</sequence>
<evidence type="ECO:0000313" key="3">
    <source>
        <dbReference type="Proteomes" id="UP000184050"/>
    </source>
</evidence>
<dbReference type="SUPFAM" id="SSF50956">
    <property type="entry name" value="Thermostable phytase (3-phytase)"/>
    <property type="match status" value="1"/>
</dbReference>
<dbReference type="PROSITE" id="PS51257">
    <property type="entry name" value="PROKAR_LIPOPROTEIN"/>
    <property type="match status" value="1"/>
</dbReference>
<protein>
    <submittedName>
        <fullName evidence="2">6-bladed beta-propeller protein</fullName>
    </submittedName>
</protein>
<dbReference type="InterPro" id="IPR011042">
    <property type="entry name" value="6-blade_b-propeller_TolB-like"/>
</dbReference>
<evidence type="ECO:0000256" key="1">
    <source>
        <dbReference type="SAM" id="SignalP"/>
    </source>
</evidence>
<proteinExistence type="predicted"/>
<evidence type="ECO:0000313" key="2">
    <source>
        <dbReference type="EMBL" id="SHJ99041.1"/>
    </source>
</evidence>
<dbReference type="Pfam" id="PF17170">
    <property type="entry name" value="DUF5128"/>
    <property type="match status" value="1"/>
</dbReference>
<feature type="chain" id="PRO_5012974632" evidence="1">
    <location>
        <begin position="24"/>
        <end position="413"/>
    </location>
</feature>
<dbReference type="Proteomes" id="UP000184050">
    <property type="component" value="Unassembled WGS sequence"/>
</dbReference>
<dbReference type="OrthoDB" id="1110188at2"/>